<keyword evidence="4" id="KW-0547">Nucleotide-binding</keyword>
<keyword evidence="4" id="KW-0067">ATP-binding</keyword>
<dbReference type="CDD" id="cd16936">
    <property type="entry name" value="HATPase_RsbW-like"/>
    <property type="match status" value="1"/>
</dbReference>
<reference evidence="3 6" key="1">
    <citation type="submission" date="2021-01" db="EMBL/GenBank/DDBJ databases">
        <title>Sequencing the genomes of 1000 actinobacteria strains.</title>
        <authorList>
            <person name="Klenk H.-P."/>
        </authorList>
    </citation>
    <scope>NUCLEOTIDE SEQUENCE [LARGE SCALE GENOMIC DNA]</scope>
    <source>
        <strain evidence="3 6">DSM 44581</strain>
    </source>
</reference>
<evidence type="ECO:0000259" key="2">
    <source>
        <dbReference type="Pfam" id="PF13581"/>
    </source>
</evidence>
<evidence type="ECO:0000313" key="3">
    <source>
        <dbReference type="EMBL" id="MBM7815094.1"/>
    </source>
</evidence>
<dbReference type="Pfam" id="PF13581">
    <property type="entry name" value="HATPase_c_2"/>
    <property type="match status" value="1"/>
</dbReference>
<dbReference type="InterPro" id="IPR003594">
    <property type="entry name" value="HATPase_dom"/>
</dbReference>
<feature type="domain" description="Histidine kinase/HSP90-like ATPase" evidence="2">
    <location>
        <begin position="15"/>
        <end position="128"/>
    </location>
</feature>
<keyword evidence="1" id="KW-0808">Transferase</keyword>
<keyword evidence="1" id="KW-0418">Kinase</keyword>
<proteinExistence type="predicted"/>
<accession>A0A8T8I028</accession>
<dbReference type="Gene3D" id="3.30.565.10">
    <property type="entry name" value="Histidine kinase-like ATPase, C-terminal domain"/>
    <property type="match status" value="1"/>
</dbReference>
<dbReference type="Proteomes" id="UP001195724">
    <property type="component" value="Unassembled WGS sequence"/>
</dbReference>
<dbReference type="InterPro" id="IPR050267">
    <property type="entry name" value="Anti-sigma-factor_SerPK"/>
</dbReference>
<dbReference type="GO" id="GO:0005524">
    <property type="term" value="F:ATP binding"/>
    <property type="evidence" value="ECO:0007669"/>
    <property type="project" value="UniProtKB-KW"/>
</dbReference>
<dbReference type="EMBL" id="CP072788">
    <property type="protein sequence ID" value="QTR03344.1"/>
    <property type="molecule type" value="Genomic_DNA"/>
</dbReference>
<dbReference type="InterPro" id="IPR036890">
    <property type="entry name" value="HATPase_C_sf"/>
</dbReference>
<evidence type="ECO:0000313" key="4">
    <source>
        <dbReference type="EMBL" id="QTR03344.1"/>
    </source>
</evidence>
<dbReference type="EMBL" id="JAFBCL010000001">
    <property type="protein sequence ID" value="MBM7815094.1"/>
    <property type="molecule type" value="Genomic_DNA"/>
</dbReference>
<name>A0A8T8I028_9PSEU</name>
<dbReference type="PANTHER" id="PTHR35526:SF3">
    <property type="entry name" value="ANTI-SIGMA-F FACTOR RSBW"/>
    <property type="match status" value="1"/>
</dbReference>
<keyword evidence="1" id="KW-0723">Serine/threonine-protein kinase</keyword>
<keyword evidence="6" id="KW-1185">Reference proteome</keyword>
<dbReference type="RefSeq" id="WP_204845658.1">
    <property type="nucleotide sequence ID" value="NZ_JAFBCL010000001.1"/>
</dbReference>
<dbReference type="GO" id="GO:0004674">
    <property type="term" value="F:protein serine/threonine kinase activity"/>
    <property type="evidence" value="ECO:0007669"/>
    <property type="project" value="UniProtKB-KW"/>
</dbReference>
<sequence length="133" mass="14759">MNIGTRTPDSEFDFTPEQAPPLARVREWVRDRLRALHPDLVGDTELVVTELTTNAIEHTSGLLAVRLELLPGDQGLRVEIDDASPHTSPLVGRSTLGTWRGRGLVMVEHVCASWGVRRHSDHKTVWARLPVAA</sequence>
<evidence type="ECO:0000256" key="1">
    <source>
        <dbReference type="ARBA" id="ARBA00022527"/>
    </source>
</evidence>
<dbReference type="AlphaFoldDB" id="A0A8T8I028"/>
<reference evidence="4" key="2">
    <citation type="submission" date="2021-04" db="EMBL/GenBank/DDBJ databases">
        <title>Saccharothrix algeriensis WGS.</title>
        <authorList>
            <person name="Stuskova K."/>
            <person name="Hakalova E."/>
            <person name="Tebbal A.B."/>
            <person name="Eichmeier A."/>
        </authorList>
    </citation>
    <scope>NUCLEOTIDE SEQUENCE</scope>
    <source>
        <strain evidence="4">NRRL B-24137</strain>
    </source>
</reference>
<dbReference type="PANTHER" id="PTHR35526">
    <property type="entry name" value="ANTI-SIGMA-F FACTOR RSBW-RELATED"/>
    <property type="match status" value="1"/>
</dbReference>
<gene>
    <name evidence="4" type="ORF">J7S33_31240</name>
    <name evidence="3" type="ORF">JOE68_005959</name>
</gene>
<protein>
    <submittedName>
        <fullName evidence="4">ATP-binding protein</fullName>
    </submittedName>
    <submittedName>
        <fullName evidence="3">Anti-sigma regulatory factor (Ser/Thr protein kinase)</fullName>
    </submittedName>
</protein>
<organism evidence="4 5">
    <name type="scientific">Saccharothrix algeriensis</name>
    <dbReference type="NCBI Taxonomy" id="173560"/>
    <lineage>
        <taxon>Bacteria</taxon>
        <taxon>Bacillati</taxon>
        <taxon>Actinomycetota</taxon>
        <taxon>Actinomycetes</taxon>
        <taxon>Pseudonocardiales</taxon>
        <taxon>Pseudonocardiaceae</taxon>
        <taxon>Saccharothrix</taxon>
    </lineage>
</organism>
<evidence type="ECO:0000313" key="6">
    <source>
        <dbReference type="Proteomes" id="UP001195724"/>
    </source>
</evidence>
<dbReference type="Proteomes" id="UP000671828">
    <property type="component" value="Chromosome"/>
</dbReference>
<dbReference type="SUPFAM" id="SSF55874">
    <property type="entry name" value="ATPase domain of HSP90 chaperone/DNA topoisomerase II/histidine kinase"/>
    <property type="match status" value="1"/>
</dbReference>
<evidence type="ECO:0000313" key="5">
    <source>
        <dbReference type="Proteomes" id="UP000671828"/>
    </source>
</evidence>